<dbReference type="Pfam" id="PF07238">
    <property type="entry name" value="PilZ"/>
    <property type="match status" value="2"/>
</dbReference>
<sequence length="213" mass="23521">MANVDASQHPEPESGNDPQDRRADGEKRLVTTLLVAHLLTPRDDGLCRVRNISSGGARLETPMPLRPGDEVRVELRGEIALVGHICWTSPGAAGMQFTAPVDTDMVLHGSEAGVQWHHRMPRIPTQCPVTARQHGRIVHADMMDINPCGARLTNLQLPLADGLFTLNIPQLDPVEGTIRWRKEESAGVRFTRPIPFSVLAGWLHYSPARFALR</sequence>
<name>A0ABS6XJQ5_9SPHN</name>
<organism evidence="3 4">
    <name type="scientific">Stakelama flava</name>
    <dbReference type="NCBI Taxonomy" id="2860338"/>
    <lineage>
        <taxon>Bacteria</taxon>
        <taxon>Pseudomonadati</taxon>
        <taxon>Pseudomonadota</taxon>
        <taxon>Alphaproteobacteria</taxon>
        <taxon>Sphingomonadales</taxon>
        <taxon>Sphingomonadaceae</taxon>
        <taxon>Stakelama</taxon>
    </lineage>
</organism>
<proteinExistence type="predicted"/>
<dbReference type="Proteomes" id="UP001197214">
    <property type="component" value="Unassembled WGS sequence"/>
</dbReference>
<keyword evidence="4" id="KW-1185">Reference proteome</keyword>
<evidence type="ECO:0000313" key="3">
    <source>
        <dbReference type="EMBL" id="MBW4330422.1"/>
    </source>
</evidence>
<feature type="region of interest" description="Disordered" evidence="1">
    <location>
        <begin position="1"/>
        <end position="23"/>
    </location>
</feature>
<protein>
    <submittedName>
        <fullName evidence="3">PilZ domain-containing protein</fullName>
    </submittedName>
</protein>
<comment type="caution">
    <text evidence="3">The sequence shown here is derived from an EMBL/GenBank/DDBJ whole genome shotgun (WGS) entry which is preliminary data.</text>
</comment>
<dbReference type="InterPro" id="IPR009875">
    <property type="entry name" value="PilZ_domain"/>
</dbReference>
<accession>A0ABS6XJQ5</accession>
<feature type="compositionally biased region" description="Basic and acidic residues" evidence="1">
    <location>
        <begin position="8"/>
        <end position="23"/>
    </location>
</feature>
<dbReference type="EMBL" id="JAHWZX010000004">
    <property type="protein sequence ID" value="MBW4330422.1"/>
    <property type="molecule type" value="Genomic_DNA"/>
</dbReference>
<evidence type="ECO:0000256" key="1">
    <source>
        <dbReference type="SAM" id="MobiDB-lite"/>
    </source>
</evidence>
<feature type="domain" description="PilZ" evidence="2">
    <location>
        <begin position="121"/>
        <end position="193"/>
    </location>
</feature>
<feature type="domain" description="PilZ" evidence="2">
    <location>
        <begin position="28"/>
        <end position="102"/>
    </location>
</feature>
<reference evidence="3 4" key="1">
    <citation type="submission" date="2021-07" db="EMBL/GenBank/DDBJ databases">
        <title>Stakelama flava sp. nov., a novel endophytic bacterium isolated from branch of Kandelia candel.</title>
        <authorList>
            <person name="Tuo L."/>
        </authorList>
    </citation>
    <scope>NUCLEOTIDE SEQUENCE [LARGE SCALE GENOMIC DNA]</scope>
    <source>
        <strain evidence="3 4">CBK3Z-3</strain>
    </source>
</reference>
<evidence type="ECO:0000313" key="4">
    <source>
        <dbReference type="Proteomes" id="UP001197214"/>
    </source>
</evidence>
<gene>
    <name evidence="3" type="ORF">KY084_05985</name>
</gene>
<dbReference type="RefSeq" id="WP_219237533.1">
    <property type="nucleotide sequence ID" value="NZ_JAHWZX010000004.1"/>
</dbReference>
<evidence type="ECO:0000259" key="2">
    <source>
        <dbReference type="Pfam" id="PF07238"/>
    </source>
</evidence>